<evidence type="ECO:0000256" key="2">
    <source>
        <dbReference type="ARBA" id="ARBA00009959"/>
    </source>
</evidence>
<evidence type="ECO:0000256" key="8">
    <source>
        <dbReference type="ARBA" id="ARBA00023118"/>
    </source>
</evidence>
<evidence type="ECO:0000256" key="1">
    <source>
        <dbReference type="ARBA" id="ARBA00001946"/>
    </source>
</evidence>
<dbReference type="GO" id="GO:0004521">
    <property type="term" value="F:RNA endonuclease activity"/>
    <property type="evidence" value="ECO:0007669"/>
    <property type="project" value="UniProtKB-UniRule"/>
</dbReference>
<dbReference type="SUPFAM" id="SSF143430">
    <property type="entry name" value="TTP0101/SSO1404-like"/>
    <property type="match status" value="1"/>
</dbReference>
<dbReference type="CDD" id="cd09725">
    <property type="entry name" value="Cas2_I_II_III"/>
    <property type="match status" value="1"/>
</dbReference>
<sequence>MTFLQSGVLPQDRRGTRLYQIARQCVNFGQRVQASMSECLVDAAQCRSLQVKLCAVMVPGRESLRLYDLAKQCETKIESFGVKTSYEPEGLVMI</sequence>
<dbReference type="NCBIfam" id="TIGR01573">
    <property type="entry name" value="cas2"/>
    <property type="match status" value="1"/>
</dbReference>
<dbReference type="Gene3D" id="3.30.70.240">
    <property type="match status" value="1"/>
</dbReference>
<dbReference type="GO" id="GO:0051607">
    <property type="term" value="P:defense response to virus"/>
    <property type="evidence" value="ECO:0007669"/>
    <property type="project" value="UniProtKB-UniRule"/>
</dbReference>
<dbReference type="PIRSF" id="PIRSF032582">
    <property type="entry name" value="Cas2"/>
    <property type="match status" value="1"/>
</dbReference>
<proteinExistence type="inferred from homology"/>
<keyword evidence="4 9" id="KW-0479">Metal-binding</keyword>
<evidence type="ECO:0000256" key="4">
    <source>
        <dbReference type="ARBA" id="ARBA00022723"/>
    </source>
</evidence>
<dbReference type="EMBL" id="JACOPQ010000016">
    <property type="protein sequence ID" value="MBC5738491.1"/>
    <property type="molecule type" value="Genomic_DNA"/>
</dbReference>
<dbReference type="RefSeq" id="WP_173023903.1">
    <property type="nucleotide sequence ID" value="NZ_JACOPQ010000016.1"/>
</dbReference>
<keyword evidence="3 9" id="KW-0540">Nuclease</keyword>
<protein>
    <recommendedName>
        <fullName evidence="9">CRISPR-associated endonuclease Cas2</fullName>
        <ecNumber evidence="9">3.1.-.-</ecNumber>
    </recommendedName>
</protein>
<dbReference type="GO" id="GO:0043571">
    <property type="term" value="P:maintenance of CRISPR repeat elements"/>
    <property type="evidence" value="ECO:0007669"/>
    <property type="project" value="UniProtKB-UniRule"/>
</dbReference>
<dbReference type="Pfam" id="PF09827">
    <property type="entry name" value="CRISPR_Cas2"/>
    <property type="match status" value="1"/>
</dbReference>
<evidence type="ECO:0000256" key="6">
    <source>
        <dbReference type="ARBA" id="ARBA00022801"/>
    </source>
</evidence>
<evidence type="ECO:0000256" key="7">
    <source>
        <dbReference type="ARBA" id="ARBA00022842"/>
    </source>
</evidence>
<dbReference type="GO" id="GO:0016787">
    <property type="term" value="F:hydrolase activity"/>
    <property type="evidence" value="ECO:0007669"/>
    <property type="project" value="UniProtKB-KW"/>
</dbReference>
<evidence type="ECO:0000256" key="5">
    <source>
        <dbReference type="ARBA" id="ARBA00022759"/>
    </source>
</evidence>
<dbReference type="GO" id="GO:0046872">
    <property type="term" value="F:metal ion binding"/>
    <property type="evidence" value="ECO:0007669"/>
    <property type="project" value="UniProtKB-KW"/>
</dbReference>
<organism evidence="10 11">
    <name type="scientific">Lawsonibacter faecis</name>
    <dbReference type="NCBI Taxonomy" id="2763052"/>
    <lineage>
        <taxon>Bacteria</taxon>
        <taxon>Bacillati</taxon>
        <taxon>Bacillota</taxon>
        <taxon>Clostridia</taxon>
        <taxon>Eubacteriales</taxon>
        <taxon>Oscillospiraceae</taxon>
        <taxon>Lawsonibacter</taxon>
    </lineage>
</organism>
<dbReference type="EC" id="3.1.-.-" evidence="9"/>
<keyword evidence="8 9" id="KW-0051">Antiviral defense</keyword>
<dbReference type="InterPro" id="IPR019199">
    <property type="entry name" value="Virulence_VapD/CRISPR_Cas2"/>
</dbReference>
<dbReference type="AlphaFoldDB" id="A0A8J6JF73"/>
<evidence type="ECO:0000256" key="3">
    <source>
        <dbReference type="ARBA" id="ARBA00022722"/>
    </source>
</evidence>
<comment type="cofactor">
    <cofactor evidence="1">
        <name>Mg(2+)</name>
        <dbReference type="ChEBI" id="CHEBI:18420"/>
    </cofactor>
</comment>
<reference evidence="10" key="1">
    <citation type="submission" date="2020-08" db="EMBL/GenBank/DDBJ databases">
        <title>Genome public.</title>
        <authorList>
            <person name="Liu C."/>
            <person name="Sun Q."/>
        </authorList>
    </citation>
    <scope>NUCLEOTIDE SEQUENCE</scope>
    <source>
        <strain evidence="10">NSJ-52</strain>
    </source>
</reference>
<evidence type="ECO:0000256" key="9">
    <source>
        <dbReference type="PIRNR" id="PIRNR032582"/>
    </source>
</evidence>
<dbReference type="InterPro" id="IPR021127">
    <property type="entry name" value="CRISPR_associated_Cas2"/>
</dbReference>
<comment type="caution">
    <text evidence="10">The sequence shown here is derived from an EMBL/GenBank/DDBJ whole genome shotgun (WGS) entry which is preliminary data.</text>
</comment>
<keyword evidence="7 9" id="KW-0460">Magnesium</keyword>
<accession>A0A8J6JF73</accession>
<keyword evidence="6 9" id="KW-0378">Hydrolase</keyword>
<evidence type="ECO:0000313" key="10">
    <source>
        <dbReference type="EMBL" id="MBC5738491.1"/>
    </source>
</evidence>
<name>A0A8J6JF73_9FIRM</name>
<dbReference type="Proteomes" id="UP000607645">
    <property type="component" value="Unassembled WGS sequence"/>
</dbReference>
<keyword evidence="5 9" id="KW-0255">Endonuclease</keyword>
<evidence type="ECO:0000313" key="11">
    <source>
        <dbReference type="Proteomes" id="UP000607645"/>
    </source>
</evidence>
<keyword evidence="11" id="KW-1185">Reference proteome</keyword>
<comment type="similarity">
    <text evidence="2 9">Belongs to the CRISPR-associated endoribonuclease Cas2 protein family.</text>
</comment>
<gene>
    <name evidence="10" type="primary">cas2</name>
    <name evidence="10" type="ORF">H8S62_15875</name>
</gene>